<sequence length="81" mass="9077">MKPSKVNSMVELIKYSLTIPGVKYVLSEHLTQDCLEAFIGQQRMKGGRNDNPTVKSFLDNTASLRLQGSQSLKPFMGNTMR</sequence>
<evidence type="ECO:0000259" key="1">
    <source>
        <dbReference type="Pfam" id="PF21789"/>
    </source>
</evidence>
<dbReference type="Pfam" id="PF21789">
    <property type="entry name" value="TNP-like_RNaseH_C"/>
    <property type="match status" value="1"/>
</dbReference>
<feature type="domain" description="Transposable element P transposase-like RNase H C-terminal" evidence="1">
    <location>
        <begin position="32"/>
        <end position="57"/>
    </location>
</feature>
<dbReference type="InParanoid" id="A0A1X7TEI6"/>
<dbReference type="AlphaFoldDB" id="A0A1X7TEI6"/>
<protein>
    <recommendedName>
        <fullName evidence="1">Transposable element P transposase-like RNase H C-terminal domain-containing protein</fullName>
    </recommendedName>
</protein>
<dbReference type="InterPro" id="IPR048367">
    <property type="entry name" value="TNP-like_RNaseH_C"/>
</dbReference>
<evidence type="ECO:0000313" key="2">
    <source>
        <dbReference type="EnsemblMetazoa" id="Aqu2.1.13026_001"/>
    </source>
</evidence>
<name>A0A1X7TEI6_AMPQE</name>
<reference evidence="2" key="1">
    <citation type="submission" date="2017-05" db="UniProtKB">
        <authorList>
            <consortium name="EnsemblMetazoa"/>
        </authorList>
    </citation>
    <scope>IDENTIFICATION</scope>
</reference>
<organism evidence="2">
    <name type="scientific">Amphimedon queenslandica</name>
    <name type="common">Sponge</name>
    <dbReference type="NCBI Taxonomy" id="400682"/>
    <lineage>
        <taxon>Eukaryota</taxon>
        <taxon>Metazoa</taxon>
        <taxon>Porifera</taxon>
        <taxon>Demospongiae</taxon>
        <taxon>Heteroscleromorpha</taxon>
        <taxon>Haplosclerida</taxon>
        <taxon>Niphatidae</taxon>
        <taxon>Amphimedon</taxon>
    </lineage>
</organism>
<proteinExistence type="predicted"/>
<accession>A0A1X7TEI6</accession>
<dbReference type="EnsemblMetazoa" id="Aqu2.1.13026_001">
    <property type="protein sequence ID" value="Aqu2.1.13026_001"/>
    <property type="gene ID" value="Aqu2.1.13026"/>
</dbReference>